<evidence type="ECO:0000259" key="2">
    <source>
        <dbReference type="Pfam" id="PF26078"/>
    </source>
</evidence>
<comment type="similarity">
    <text evidence="1">Belongs to the Mu gp47/PBSX XkdT family.</text>
</comment>
<evidence type="ECO:0000313" key="4">
    <source>
        <dbReference type="EMBL" id="HAT4309266.1"/>
    </source>
</evidence>
<dbReference type="PANTHER" id="PTHR37829">
    <property type="entry name" value="PHAGE-LIKE ELEMENT PBSX PROTEIN XKDT"/>
    <property type="match status" value="1"/>
</dbReference>
<dbReference type="AlphaFoldDB" id="A0A8H9R0A9"/>
<feature type="domain" description="Baseplate J-like C-terminal" evidence="3">
    <location>
        <begin position="284"/>
        <end position="382"/>
    </location>
</feature>
<dbReference type="Proteomes" id="UP000859547">
    <property type="component" value="Unassembled WGS sequence"/>
</dbReference>
<evidence type="ECO:0000256" key="1">
    <source>
        <dbReference type="ARBA" id="ARBA00038087"/>
    </source>
</evidence>
<proteinExistence type="inferred from homology"/>
<dbReference type="InterPro" id="IPR052399">
    <property type="entry name" value="Phage_Baseplate_Assmbl_Protein"/>
</dbReference>
<dbReference type="InterPro" id="IPR058530">
    <property type="entry name" value="Baseplate_J-like_C"/>
</dbReference>
<accession>A0A8H9R0A9</accession>
<comment type="caution">
    <text evidence="4">The sequence shown here is derived from an EMBL/GenBank/DDBJ whole genome shotgun (WGS) entry which is preliminary data.</text>
</comment>
<organism evidence="4">
    <name type="scientific">Clostridium perfringens</name>
    <dbReference type="NCBI Taxonomy" id="1502"/>
    <lineage>
        <taxon>Bacteria</taxon>
        <taxon>Bacillati</taxon>
        <taxon>Bacillota</taxon>
        <taxon>Clostridia</taxon>
        <taxon>Eubacteriales</taxon>
        <taxon>Clostridiaceae</taxon>
        <taxon>Clostridium</taxon>
    </lineage>
</organism>
<sequence length="383" mass="42837">MSLGQYLEEYTFENLIKGALEKVPDDIDKRQGSVIYDALAPACYQLAEMYMQLKEVLLNSFVTTSYGEYLDNKVIEQGLTRYKATYAKKKIKCIFQDGTPATVQVGSRFSTVNEETPITYKVIDVFKNENNIVVPGEYVVQCETIGTIGNGYIGDLLPITHINNLKSCKMTTLLVPARDEESDDELKQRFILEVNQRPFGGNVAQYDDEIRKIDGIGEVQIYPTWNGGGTVKCSIVDTEFNAVSEELIEKVKNIIDPKEHEGTGLGLAPIGHVVTITTPQVININIEAKIHLITGYTIDQVREEIKKSIESYLKELKKNWGIADEMNRYELSIYIAQITMSILKVVGVANVTNIKINGQPNDLQLVQSGEVQQLPKLAEVTLS</sequence>
<reference evidence="4" key="2">
    <citation type="submission" date="2020-07" db="EMBL/GenBank/DDBJ databases">
        <authorList>
            <consortium name="NCBI Pathogen Detection Project"/>
        </authorList>
    </citation>
    <scope>NUCLEOTIDE SEQUENCE</scope>
    <source>
        <strain evidence="4">C8</strain>
    </source>
</reference>
<dbReference type="EMBL" id="DACTCB010000028">
    <property type="protein sequence ID" value="HAT4309266.1"/>
    <property type="molecule type" value="Genomic_DNA"/>
</dbReference>
<evidence type="ECO:0000259" key="3">
    <source>
        <dbReference type="Pfam" id="PF26079"/>
    </source>
</evidence>
<reference evidence="4" key="1">
    <citation type="journal article" date="2018" name="Genome Biol.">
        <title>SKESA: strategic k-mer extension for scrupulous assemblies.</title>
        <authorList>
            <person name="Souvorov A."/>
            <person name="Agarwala R."/>
            <person name="Lipman D.J."/>
        </authorList>
    </citation>
    <scope>NUCLEOTIDE SEQUENCE</scope>
    <source>
        <strain evidence="4">C8</strain>
    </source>
</reference>
<feature type="domain" description="Baseplate J-like central" evidence="2">
    <location>
        <begin position="198"/>
        <end position="277"/>
    </location>
</feature>
<protein>
    <submittedName>
        <fullName evidence="4">Baseplate J/gp47 family protein</fullName>
    </submittedName>
</protein>
<dbReference type="PANTHER" id="PTHR37829:SF3">
    <property type="entry name" value="PROTEIN JAYE-RELATED"/>
    <property type="match status" value="1"/>
</dbReference>
<name>A0A8H9R0A9_CLOPF</name>
<gene>
    <name evidence="4" type="ORF">I9080_003116</name>
</gene>
<dbReference type="InterPro" id="IPR058531">
    <property type="entry name" value="Baseplate_J_M"/>
</dbReference>
<dbReference type="Pfam" id="PF26078">
    <property type="entry name" value="Baseplate_J_M"/>
    <property type="match status" value="1"/>
</dbReference>
<dbReference type="Pfam" id="PF26079">
    <property type="entry name" value="Baseplate_J_C"/>
    <property type="match status" value="1"/>
</dbReference>